<dbReference type="EMBL" id="CAADFR010000223">
    <property type="protein sequence ID" value="VFK45390.1"/>
    <property type="molecule type" value="Genomic_DNA"/>
</dbReference>
<evidence type="ECO:0000313" key="3">
    <source>
        <dbReference type="EMBL" id="VFK49826.1"/>
    </source>
</evidence>
<sequence>MAQLAKCEILILDDWGIQKITAPQRADLMEVIEDRHGLRSTLVASQLPVELWHDYIGEATLADAILDRLIHNAHRLPLQGESLRRQVDLTSYNLPKSE</sequence>
<dbReference type="InterPro" id="IPR027417">
    <property type="entry name" value="P-loop_NTPase"/>
</dbReference>
<dbReference type="Gene3D" id="3.40.50.300">
    <property type="entry name" value="P-loop containing nucleotide triphosphate hydrolases"/>
    <property type="match status" value="1"/>
</dbReference>
<feature type="domain" description="IstB-like ATP-binding" evidence="1">
    <location>
        <begin position="2"/>
        <end position="87"/>
    </location>
</feature>
<organism evidence="3">
    <name type="scientific">Candidatus Kentrum sp. SD</name>
    <dbReference type="NCBI Taxonomy" id="2126332"/>
    <lineage>
        <taxon>Bacteria</taxon>
        <taxon>Pseudomonadati</taxon>
        <taxon>Pseudomonadota</taxon>
        <taxon>Gammaproteobacteria</taxon>
        <taxon>Candidatus Kentrum</taxon>
    </lineage>
</organism>
<accession>A0A450Z7Q4</accession>
<dbReference type="GO" id="GO:0005524">
    <property type="term" value="F:ATP binding"/>
    <property type="evidence" value="ECO:0007669"/>
    <property type="project" value="InterPro"/>
</dbReference>
<gene>
    <name evidence="3" type="ORF">BECKSD772E_GA0070983_12501</name>
    <name evidence="2" type="ORF">BECKSD772F_GA0070984_12236</name>
</gene>
<dbReference type="Pfam" id="PF01695">
    <property type="entry name" value="IstB_IS21"/>
    <property type="match status" value="1"/>
</dbReference>
<dbReference type="EMBL" id="CAADFU010000250">
    <property type="protein sequence ID" value="VFK49826.1"/>
    <property type="molecule type" value="Genomic_DNA"/>
</dbReference>
<reference evidence="3" key="1">
    <citation type="submission" date="2019-02" db="EMBL/GenBank/DDBJ databases">
        <authorList>
            <person name="Gruber-Vodicka R. H."/>
            <person name="Seah K. B. B."/>
        </authorList>
    </citation>
    <scope>NUCLEOTIDE SEQUENCE</scope>
    <source>
        <strain evidence="3">BECK_S1320</strain>
        <strain evidence="2">BECK_S1321</strain>
    </source>
</reference>
<dbReference type="AlphaFoldDB" id="A0A450Z7Q4"/>
<dbReference type="InterPro" id="IPR002611">
    <property type="entry name" value="IstB_ATP-bd"/>
</dbReference>
<name>A0A450Z7Q4_9GAMM</name>
<protein>
    <submittedName>
        <fullName evidence="3">IstB-like ATP binding protein</fullName>
    </submittedName>
</protein>
<evidence type="ECO:0000259" key="1">
    <source>
        <dbReference type="Pfam" id="PF01695"/>
    </source>
</evidence>
<evidence type="ECO:0000313" key="2">
    <source>
        <dbReference type="EMBL" id="VFK45390.1"/>
    </source>
</evidence>
<dbReference type="SUPFAM" id="SSF52540">
    <property type="entry name" value="P-loop containing nucleoside triphosphate hydrolases"/>
    <property type="match status" value="1"/>
</dbReference>
<proteinExistence type="predicted"/>